<dbReference type="STRING" id="3871.A0A1J7G8S9"/>
<accession>A0A1J7G8S9</accession>
<dbReference type="Pfam" id="PF12609">
    <property type="entry name" value="DUF3774"/>
    <property type="match status" value="2"/>
</dbReference>
<dbReference type="AlphaFoldDB" id="A0A1J7G8S9"/>
<dbReference type="Gramene" id="OIV96747">
    <property type="protein sequence ID" value="OIV96747"/>
    <property type="gene ID" value="TanjilG_11743"/>
</dbReference>
<dbReference type="EMBL" id="CM007375">
    <property type="protein sequence ID" value="OIV96747.1"/>
    <property type="molecule type" value="Genomic_DNA"/>
</dbReference>
<evidence type="ECO:0008006" key="3">
    <source>
        <dbReference type="Google" id="ProtNLM"/>
    </source>
</evidence>
<organism evidence="1 2">
    <name type="scientific">Lupinus angustifolius</name>
    <name type="common">Narrow-leaved blue lupine</name>
    <dbReference type="NCBI Taxonomy" id="3871"/>
    <lineage>
        <taxon>Eukaryota</taxon>
        <taxon>Viridiplantae</taxon>
        <taxon>Streptophyta</taxon>
        <taxon>Embryophyta</taxon>
        <taxon>Tracheophyta</taxon>
        <taxon>Spermatophyta</taxon>
        <taxon>Magnoliopsida</taxon>
        <taxon>eudicotyledons</taxon>
        <taxon>Gunneridae</taxon>
        <taxon>Pentapetalae</taxon>
        <taxon>rosids</taxon>
        <taxon>fabids</taxon>
        <taxon>Fabales</taxon>
        <taxon>Fabaceae</taxon>
        <taxon>Papilionoideae</taxon>
        <taxon>50 kb inversion clade</taxon>
        <taxon>genistoids sensu lato</taxon>
        <taxon>core genistoids</taxon>
        <taxon>Genisteae</taxon>
        <taxon>Lupinus</taxon>
    </lineage>
</organism>
<reference evidence="1 2" key="1">
    <citation type="journal article" date="2017" name="Plant Biotechnol. J.">
        <title>A comprehensive draft genome sequence for lupin (Lupinus angustifolius), an emerging health food: insights into plant-microbe interactions and legume evolution.</title>
        <authorList>
            <person name="Hane J.K."/>
            <person name="Ming Y."/>
            <person name="Kamphuis L.G."/>
            <person name="Nelson M.N."/>
            <person name="Garg G."/>
            <person name="Atkins C.A."/>
            <person name="Bayer P.E."/>
            <person name="Bravo A."/>
            <person name="Bringans S."/>
            <person name="Cannon S."/>
            <person name="Edwards D."/>
            <person name="Foley R."/>
            <person name="Gao L.L."/>
            <person name="Harrison M.J."/>
            <person name="Huang W."/>
            <person name="Hurgobin B."/>
            <person name="Li S."/>
            <person name="Liu C.W."/>
            <person name="McGrath A."/>
            <person name="Morahan G."/>
            <person name="Murray J."/>
            <person name="Weller J."/>
            <person name="Jian J."/>
            <person name="Singh K.B."/>
        </authorList>
    </citation>
    <scope>NUCLEOTIDE SEQUENCE [LARGE SCALE GENOMIC DNA]</scope>
    <source>
        <strain evidence="2">cv. Tanjil</strain>
        <tissue evidence="1">Whole plant</tissue>
    </source>
</reference>
<evidence type="ECO:0000313" key="1">
    <source>
        <dbReference type="EMBL" id="OIV96747.1"/>
    </source>
</evidence>
<proteinExistence type="predicted"/>
<keyword evidence="2" id="KW-1185">Reference proteome</keyword>
<dbReference type="PANTHER" id="PTHR33090">
    <property type="entry name" value="DUF3774 DOMAIN PROTEIN-RELATED"/>
    <property type="match status" value="1"/>
</dbReference>
<dbReference type="OMA" id="HVKSHVR"/>
<evidence type="ECO:0000313" key="2">
    <source>
        <dbReference type="Proteomes" id="UP000188354"/>
    </source>
</evidence>
<protein>
    <recommendedName>
        <fullName evidence="3">Wound-responsive family protein</fullName>
    </recommendedName>
</protein>
<gene>
    <name evidence="1" type="ORF">TanjilG_11743</name>
</gene>
<dbReference type="Proteomes" id="UP000188354">
    <property type="component" value="Chromosome LG15"/>
</dbReference>
<dbReference type="InterPro" id="IPR022251">
    <property type="entry name" value="DUF3774_wound-induced"/>
</dbReference>
<name>A0A1J7G8S9_LUPAN</name>
<sequence length="172" mass="18992">MSSCATSKAWIVATSVGVVEALKDQGLCRWNYALRCAQQHLKTHVRSLSQAKNVPSTSSLVARKKGAKVKQAEESLRTVMYLSCWGPSMKAWVVATSVGIVETLKDQGICRWNSTFKSAQQHVKSHVRSLSQAKKVSSSSSAMISRKLKDEKAKQSQESLRTVMYLSCWGPN</sequence>